<dbReference type="EMBL" id="SMAD01000006">
    <property type="protein sequence ID" value="TCS86699.1"/>
    <property type="molecule type" value="Genomic_DNA"/>
</dbReference>
<comment type="caution">
    <text evidence="2">The sequence shown here is derived from an EMBL/GenBank/DDBJ whole genome shotgun (WGS) entry which is preliminary data.</text>
</comment>
<proteinExistence type="predicted"/>
<feature type="domain" description="Xylose isomerase-like TIM barrel" evidence="1">
    <location>
        <begin position="3"/>
        <end position="99"/>
    </location>
</feature>
<dbReference type="RefSeq" id="WP_132129273.1">
    <property type="nucleotide sequence ID" value="NZ_CP042432.1"/>
</dbReference>
<evidence type="ECO:0000259" key="1">
    <source>
        <dbReference type="Pfam" id="PF01261"/>
    </source>
</evidence>
<evidence type="ECO:0000313" key="2">
    <source>
        <dbReference type="EMBL" id="TCS86699.1"/>
    </source>
</evidence>
<reference evidence="2 3" key="1">
    <citation type="submission" date="2019-03" db="EMBL/GenBank/DDBJ databases">
        <title>Genomic Encyclopedia of Type Strains, Phase IV (KMG-IV): sequencing the most valuable type-strain genomes for metagenomic binning, comparative biology and taxonomic classification.</title>
        <authorList>
            <person name="Goeker M."/>
        </authorList>
    </citation>
    <scope>NUCLEOTIDE SEQUENCE [LARGE SCALE GENOMIC DNA]</scope>
    <source>
        <strain evidence="2 3">DSM 21100</strain>
    </source>
</reference>
<dbReference type="SUPFAM" id="SSF51658">
    <property type="entry name" value="Xylose isomerase-like"/>
    <property type="match status" value="1"/>
</dbReference>
<accession>A0A4R3KRE0</accession>
<name>A0A4R3KRE0_9SPHI</name>
<sequence length="110" mass="11858">MSPGNVFIAGNDPLTYLKAIRPWLRHVHCKDVPKAMAEADRGEETGIASSEVSIGNGANAGHIEACINYLKETTWDGVFSVETLGTPGNIRESTEWLRSVIAAPVKHTIA</sequence>
<evidence type="ECO:0000313" key="3">
    <source>
        <dbReference type="Proteomes" id="UP000295807"/>
    </source>
</evidence>
<dbReference type="Proteomes" id="UP000295807">
    <property type="component" value="Unassembled WGS sequence"/>
</dbReference>
<dbReference type="InterPro" id="IPR036237">
    <property type="entry name" value="Xyl_isomerase-like_sf"/>
</dbReference>
<keyword evidence="3" id="KW-1185">Reference proteome</keyword>
<dbReference type="OrthoDB" id="9779184at2"/>
<dbReference type="Gene3D" id="3.20.20.150">
    <property type="entry name" value="Divalent-metal-dependent TIM barrel enzymes"/>
    <property type="match status" value="1"/>
</dbReference>
<dbReference type="InterPro" id="IPR013022">
    <property type="entry name" value="Xyl_isomerase-like_TIM-brl"/>
</dbReference>
<gene>
    <name evidence="2" type="ORF">EDD80_1068</name>
</gene>
<dbReference type="AlphaFoldDB" id="A0A4R3KRE0"/>
<dbReference type="Pfam" id="PF01261">
    <property type="entry name" value="AP_endonuc_2"/>
    <property type="match status" value="1"/>
</dbReference>
<protein>
    <recommendedName>
        <fullName evidence="1">Xylose isomerase-like TIM barrel domain-containing protein</fullName>
    </recommendedName>
</protein>
<organism evidence="2 3">
    <name type="scientific">Anseongella ginsenosidimutans</name>
    <dbReference type="NCBI Taxonomy" id="496056"/>
    <lineage>
        <taxon>Bacteria</taxon>
        <taxon>Pseudomonadati</taxon>
        <taxon>Bacteroidota</taxon>
        <taxon>Sphingobacteriia</taxon>
        <taxon>Sphingobacteriales</taxon>
        <taxon>Sphingobacteriaceae</taxon>
        <taxon>Anseongella</taxon>
    </lineage>
</organism>